<dbReference type="InterPro" id="IPR001223">
    <property type="entry name" value="Glyco_hydro18_cat"/>
</dbReference>
<organism evidence="10 11">
    <name type="scientific">Bacteroides uniformis</name>
    <dbReference type="NCBI Taxonomy" id="820"/>
    <lineage>
        <taxon>Bacteria</taxon>
        <taxon>Pseudomonadati</taxon>
        <taxon>Bacteroidota</taxon>
        <taxon>Bacteroidia</taxon>
        <taxon>Bacteroidales</taxon>
        <taxon>Bacteroidaceae</taxon>
        <taxon>Bacteroides</taxon>
    </lineage>
</organism>
<keyword evidence="4 5" id="KW-0326">Glycosidase</keyword>
<evidence type="ECO:0000256" key="2">
    <source>
        <dbReference type="ARBA" id="ARBA00012729"/>
    </source>
</evidence>
<evidence type="ECO:0000256" key="4">
    <source>
        <dbReference type="ARBA" id="ARBA00023295"/>
    </source>
</evidence>
<comment type="catalytic activity">
    <reaction evidence="1">
        <text>Random endo-hydrolysis of N-acetyl-beta-D-glucosaminide (1-&gt;4)-beta-linkages in chitin and chitodextrins.</text>
        <dbReference type="EC" id="3.2.1.14"/>
    </reaction>
</comment>
<dbReference type="Gene3D" id="3.20.20.80">
    <property type="entry name" value="Glycosidases"/>
    <property type="match status" value="1"/>
</dbReference>
<comment type="similarity">
    <text evidence="6">Belongs to the glycosyl hydrolase 18 family.</text>
</comment>
<dbReference type="Proteomes" id="UP001214113">
    <property type="component" value="Unassembled WGS sequence"/>
</dbReference>
<evidence type="ECO:0000256" key="5">
    <source>
        <dbReference type="RuleBase" id="RU000489"/>
    </source>
</evidence>
<comment type="caution">
    <text evidence="10">The sequence shown here is derived from an EMBL/GenBank/DDBJ whole genome shotgun (WGS) entry which is preliminary data.</text>
</comment>
<dbReference type="InterPro" id="IPR011583">
    <property type="entry name" value="Chitinase_II/V-like_cat"/>
</dbReference>
<feature type="domain" description="GH18" evidence="8">
    <location>
        <begin position="41"/>
        <end position="375"/>
    </location>
</feature>
<evidence type="ECO:0000256" key="1">
    <source>
        <dbReference type="ARBA" id="ARBA00000822"/>
    </source>
</evidence>
<dbReference type="InterPro" id="IPR017853">
    <property type="entry name" value="GH"/>
</dbReference>
<dbReference type="SUPFAM" id="SSF51445">
    <property type="entry name" value="(Trans)glycosidases"/>
    <property type="match status" value="1"/>
</dbReference>
<evidence type="ECO:0000313" key="10">
    <source>
        <dbReference type="EMBL" id="RHH29425.1"/>
    </source>
</evidence>
<keyword evidence="3 5" id="KW-0378">Hydrolase</keyword>
<dbReference type="EMBL" id="JAQNSB010000023">
    <property type="protein sequence ID" value="MDC1856026.1"/>
    <property type="molecule type" value="Genomic_DNA"/>
</dbReference>
<keyword evidence="7" id="KW-0732">Signal</keyword>
<dbReference type="GO" id="GO:0008843">
    <property type="term" value="F:endochitinase activity"/>
    <property type="evidence" value="ECO:0007669"/>
    <property type="project" value="UniProtKB-EC"/>
</dbReference>
<protein>
    <recommendedName>
        <fullName evidence="2">chitinase</fullName>
        <ecNumber evidence="2">3.2.1.14</ecNumber>
    </recommendedName>
</protein>
<evidence type="ECO:0000256" key="6">
    <source>
        <dbReference type="RuleBase" id="RU004453"/>
    </source>
</evidence>
<dbReference type="Proteomes" id="UP000283766">
    <property type="component" value="Unassembled WGS sequence"/>
</dbReference>
<dbReference type="EC" id="3.2.1.14" evidence="2"/>
<dbReference type="EMBL" id="QRJL01000009">
    <property type="protein sequence ID" value="RHH29425.1"/>
    <property type="molecule type" value="Genomic_DNA"/>
</dbReference>
<gene>
    <name evidence="10" type="ORF">DW216_14305</name>
    <name evidence="9" type="ORF">POZ22_14715</name>
</gene>
<dbReference type="InterPro" id="IPR050314">
    <property type="entry name" value="Glycosyl_Hydrlase_18"/>
</dbReference>
<evidence type="ECO:0000256" key="7">
    <source>
        <dbReference type="SAM" id="SignalP"/>
    </source>
</evidence>
<evidence type="ECO:0000313" key="11">
    <source>
        <dbReference type="Proteomes" id="UP000283766"/>
    </source>
</evidence>
<dbReference type="AlphaFoldDB" id="A0A414WAD5"/>
<evidence type="ECO:0000259" key="8">
    <source>
        <dbReference type="PROSITE" id="PS51910"/>
    </source>
</evidence>
<dbReference type="GO" id="GO:0008061">
    <property type="term" value="F:chitin binding"/>
    <property type="evidence" value="ECO:0007669"/>
    <property type="project" value="InterPro"/>
</dbReference>
<reference evidence="9" key="2">
    <citation type="submission" date="2022-10" db="EMBL/GenBank/DDBJ databases">
        <title>Human gut microbiome strain richness.</title>
        <authorList>
            <person name="Chen-Liaw A."/>
        </authorList>
    </citation>
    <scope>NUCLEOTIDE SEQUENCE</scope>
    <source>
        <strain evidence="9">BSD2780061687st1_G10_BSD2780061687b_171204</strain>
    </source>
</reference>
<evidence type="ECO:0000313" key="9">
    <source>
        <dbReference type="EMBL" id="MDC1856026.1"/>
    </source>
</evidence>
<proteinExistence type="inferred from homology"/>
<dbReference type="PROSITE" id="PS51910">
    <property type="entry name" value="GH18_2"/>
    <property type="match status" value="1"/>
</dbReference>
<accession>A0A414WAD5</accession>
<sequence>MKRKLLFIIATVFLVAACHNDDYMPGLPAPGNEDNETEMAEQVAGRVALGYVTYYGTSIPDAKYLTHINYAFAELYVKNGIYEKFGLQGDKSRFDKVKKIKSQYPHVKILLSFTNSVSNTDNSQDGGFSALAKSPEMRKQFAQDCKAFVSSEGIDGIDIDWEFPGMTFGSNAYDELVDVENFTLLMKDLRAALGQSTLLTYAGYCMDKRPQGEGYKYIDVKAVDPYVDFVNIMAYDLVDAPQHQSALNKPSNYWDCQRSVDEYLNAGVSADKLVLGIPFYGRADFNAGGSINYRDILNLSKDDGYVIENWDTEGNVPYVTKNGSFYCGYDNPRSIAAKGEWILKNGMKGMMFWDYEGDDTMGTLRKALWNAVMKKQVT</sequence>
<dbReference type="Pfam" id="PF00704">
    <property type="entry name" value="Glyco_hydro_18"/>
    <property type="match status" value="1"/>
</dbReference>
<reference evidence="10 11" key="1">
    <citation type="submission" date="2018-08" db="EMBL/GenBank/DDBJ databases">
        <title>A genome reference for cultivated species of the human gut microbiota.</title>
        <authorList>
            <person name="Zou Y."/>
            <person name="Xue W."/>
            <person name="Luo G."/>
        </authorList>
    </citation>
    <scope>NUCLEOTIDE SEQUENCE [LARGE SCALE GENOMIC DNA]</scope>
    <source>
        <strain evidence="10 11">AM18-14LB</strain>
    </source>
</reference>
<dbReference type="PANTHER" id="PTHR11177:SF317">
    <property type="entry name" value="CHITINASE 12-RELATED"/>
    <property type="match status" value="1"/>
</dbReference>
<dbReference type="PANTHER" id="PTHR11177">
    <property type="entry name" value="CHITINASE"/>
    <property type="match status" value="1"/>
</dbReference>
<dbReference type="InterPro" id="IPR001579">
    <property type="entry name" value="Glyco_hydro_18_chit_AS"/>
</dbReference>
<name>A0A414WAD5_BACUN</name>
<dbReference type="RefSeq" id="WP_118274849.1">
    <property type="nucleotide sequence ID" value="NZ_CAXVJK010000021.1"/>
</dbReference>
<dbReference type="GO" id="GO:0005975">
    <property type="term" value="P:carbohydrate metabolic process"/>
    <property type="evidence" value="ECO:0007669"/>
    <property type="project" value="InterPro"/>
</dbReference>
<dbReference type="SMART" id="SM00636">
    <property type="entry name" value="Glyco_18"/>
    <property type="match status" value="1"/>
</dbReference>
<evidence type="ECO:0000256" key="3">
    <source>
        <dbReference type="ARBA" id="ARBA00022801"/>
    </source>
</evidence>
<feature type="chain" id="PRO_5043189705" description="chitinase" evidence="7">
    <location>
        <begin position="21"/>
        <end position="378"/>
    </location>
</feature>
<feature type="signal peptide" evidence="7">
    <location>
        <begin position="1"/>
        <end position="20"/>
    </location>
</feature>
<dbReference type="PROSITE" id="PS01095">
    <property type="entry name" value="GH18_1"/>
    <property type="match status" value="1"/>
</dbReference>
<dbReference type="PROSITE" id="PS51257">
    <property type="entry name" value="PROKAR_LIPOPROTEIN"/>
    <property type="match status" value="1"/>
</dbReference>